<organism evidence="2 3">
    <name type="scientific">Oscillatoria acuminata PCC 6304</name>
    <dbReference type="NCBI Taxonomy" id="56110"/>
    <lineage>
        <taxon>Bacteria</taxon>
        <taxon>Bacillati</taxon>
        <taxon>Cyanobacteriota</taxon>
        <taxon>Cyanophyceae</taxon>
        <taxon>Oscillatoriophycideae</taxon>
        <taxon>Oscillatoriales</taxon>
        <taxon>Oscillatoriaceae</taxon>
        <taxon>Oscillatoria</taxon>
    </lineage>
</organism>
<dbReference type="STRING" id="56110.Oscil6304_5608"/>
<keyword evidence="1" id="KW-1133">Transmembrane helix</keyword>
<evidence type="ECO:0000313" key="2">
    <source>
        <dbReference type="EMBL" id="AFY85087.1"/>
    </source>
</evidence>
<dbReference type="EMBL" id="CP003607">
    <property type="protein sequence ID" value="AFY85087.1"/>
    <property type="molecule type" value="Genomic_DNA"/>
</dbReference>
<evidence type="ECO:0000256" key="1">
    <source>
        <dbReference type="SAM" id="Phobius"/>
    </source>
</evidence>
<name>K9TQF0_9CYAN</name>
<sequence length="102" mass="11314">MILILIIVIALVAWSLHLMQQAVDKNEFSLMLAGTLVAMAAAAMMAVYFLMGDYMLYVREMANRGVLESYYTSTSAVSVNPWIETGTIDYYSEPGDRAPLLP</sequence>
<feature type="transmembrane region" description="Helical" evidence="1">
    <location>
        <begin position="28"/>
        <end position="51"/>
    </location>
</feature>
<dbReference type="HOGENOM" id="CLU_2119900_0_0_3"/>
<dbReference type="Proteomes" id="UP000010367">
    <property type="component" value="Chromosome"/>
</dbReference>
<keyword evidence="1" id="KW-0812">Transmembrane</keyword>
<dbReference type="AlphaFoldDB" id="K9TQF0"/>
<protein>
    <submittedName>
        <fullName evidence="2">Uncharacterized protein</fullName>
    </submittedName>
</protein>
<dbReference type="PATRIC" id="fig|56110.3.peg.6889"/>
<dbReference type="eggNOG" id="ENOG50330AI">
    <property type="taxonomic scope" value="Bacteria"/>
</dbReference>
<dbReference type="RefSeq" id="WP_015151695.1">
    <property type="nucleotide sequence ID" value="NC_019693.1"/>
</dbReference>
<accession>K9TQF0</accession>
<reference evidence="2 3" key="1">
    <citation type="submission" date="2012-06" db="EMBL/GenBank/DDBJ databases">
        <title>Finished chromosome of genome of Oscillatoria acuminata PCC 6304.</title>
        <authorList>
            <consortium name="US DOE Joint Genome Institute"/>
            <person name="Gugger M."/>
            <person name="Coursin T."/>
            <person name="Rippka R."/>
            <person name="Tandeau De Marsac N."/>
            <person name="Huntemann M."/>
            <person name="Wei C.-L."/>
            <person name="Han J."/>
            <person name="Detter J.C."/>
            <person name="Han C."/>
            <person name="Tapia R."/>
            <person name="Davenport K."/>
            <person name="Daligault H."/>
            <person name="Erkkila T."/>
            <person name="Gu W."/>
            <person name="Munk A.C.C."/>
            <person name="Teshima H."/>
            <person name="Xu Y."/>
            <person name="Chain P."/>
            <person name="Chen A."/>
            <person name="Krypides N."/>
            <person name="Mavromatis K."/>
            <person name="Markowitz V."/>
            <person name="Szeto E."/>
            <person name="Ivanova N."/>
            <person name="Mikhailova N."/>
            <person name="Ovchinnikova G."/>
            <person name="Pagani I."/>
            <person name="Pati A."/>
            <person name="Goodwin L."/>
            <person name="Peters L."/>
            <person name="Pitluck S."/>
            <person name="Woyke T."/>
            <person name="Kerfeld C."/>
        </authorList>
    </citation>
    <scope>NUCLEOTIDE SEQUENCE [LARGE SCALE GENOMIC DNA]</scope>
    <source>
        <strain evidence="2 3">PCC 6304</strain>
    </source>
</reference>
<dbReference type="KEGG" id="oac:Oscil6304_5608"/>
<evidence type="ECO:0000313" key="3">
    <source>
        <dbReference type="Proteomes" id="UP000010367"/>
    </source>
</evidence>
<keyword evidence="1" id="KW-0472">Membrane</keyword>
<keyword evidence="3" id="KW-1185">Reference proteome</keyword>
<dbReference type="InParanoid" id="K9TQF0"/>
<gene>
    <name evidence="2" type="ORF">Oscil6304_5608</name>
</gene>
<proteinExistence type="predicted"/>